<name>A0A146GET6_TERSA</name>
<dbReference type="GO" id="GO:0016491">
    <property type="term" value="F:oxidoreductase activity"/>
    <property type="evidence" value="ECO:0007669"/>
    <property type="project" value="UniProtKB-KW"/>
</dbReference>
<dbReference type="FunFam" id="3.40.50.720:FF:000084">
    <property type="entry name" value="Short-chain dehydrogenase reductase"/>
    <property type="match status" value="1"/>
</dbReference>
<dbReference type="InParanoid" id="A0A146GET6"/>
<gene>
    <name evidence="3" type="ORF">TSACC_3248</name>
</gene>
<sequence>MRGLNGKRIFISGGCGDIGRAVAQRFLEEGASIVLADLRDGGVCQSLEDQFIPGRVHFVSCDVTSPASVDEAFAAAVEWFGGLDVIISNAGTVSNQPFAEITTEKWQRTLDVNLTGSFLIAQAGLRILRKNARIGHGLRGVILFTGSWVQQMPWPHAASYCVSKAGQEMLMKVIAQEAASEGISCNVVAPGMVYAGLTREIYDRDPAFRQACDQVVPAGRMSSAEELAGAFAFLASDDARYITGTTFLVDGGASLVRRDI</sequence>
<dbReference type="CDD" id="cd05233">
    <property type="entry name" value="SDR_c"/>
    <property type="match status" value="1"/>
</dbReference>
<organism evidence="3 4">
    <name type="scientific">Terrimicrobium sacchariphilum</name>
    <dbReference type="NCBI Taxonomy" id="690879"/>
    <lineage>
        <taxon>Bacteria</taxon>
        <taxon>Pseudomonadati</taxon>
        <taxon>Verrucomicrobiota</taxon>
        <taxon>Terrimicrobiia</taxon>
        <taxon>Terrimicrobiales</taxon>
        <taxon>Terrimicrobiaceae</taxon>
        <taxon>Terrimicrobium</taxon>
    </lineage>
</organism>
<dbReference type="AlphaFoldDB" id="A0A146GET6"/>
<evidence type="ECO:0000256" key="2">
    <source>
        <dbReference type="ARBA" id="ARBA00023002"/>
    </source>
</evidence>
<dbReference type="Proteomes" id="UP000076023">
    <property type="component" value="Unassembled WGS sequence"/>
</dbReference>
<dbReference type="OrthoDB" id="9788235at2"/>
<proteinExistence type="inferred from homology"/>
<keyword evidence="4" id="KW-1185">Reference proteome</keyword>
<dbReference type="InterPro" id="IPR002347">
    <property type="entry name" value="SDR_fam"/>
</dbReference>
<evidence type="ECO:0000256" key="1">
    <source>
        <dbReference type="ARBA" id="ARBA00006484"/>
    </source>
</evidence>
<reference evidence="4" key="1">
    <citation type="journal article" date="2017" name="Genome Announc.">
        <title>Draft Genome Sequence of Terrimicrobium sacchariphilum NM-5T, a Facultative Anaerobic Soil Bacterium of the Class Spartobacteria.</title>
        <authorList>
            <person name="Qiu Y.L."/>
            <person name="Tourlousse D.M."/>
            <person name="Matsuura N."/>
            <person name="Ohashi A."/>
            <person name="Sekiguchi Y."/>
        </authorList>
    </citation>
    <scope>NUCLEOTIDE SEQUENCE [LARGE SCALE GENOMIC DNA]</scope>
    <source>
        <strain evidence="4">NM-5</strain>
    </source>
</reference>
<dbReference type="Pfam" id="PF13561">
    <property type="entry name" value="adh_short_C2"/>
    <property type="match status" value="1"/>
</dbReference>
<evidence type="ECO:0000313" key="4">
    <source>
        <dbReference type="Proteomes" id="UP000076023"/>
    </source>
</evidence>
<dbReference type="PANTHER" id="PTHR43669:SF3">
    <property type="entry name" value="ALCOHOL DEHYDROGENASE, PUTATIVE (AFU_ORTHOLOGUE AFUA_3G03445)-RELATED"/>
    <property type="match status" value="1"/>
</dbReference>
<keyword evidence="2" id="KW-0560">Oxidoreductase</keyword>
<protein>
    <submittedName>
        <fullName evidence="3">Glucose 1-dehydrogenase</fullName>
    </submittedName>
</protein>
<dbReference type="STRING" id="690879.TSACC_3248"/>
<accession>A0A146GET6</accession>
<comment type="caution">
    <text evidence="3">The sequence shown here is derived from an EMBL/GenBank/DDBJ whole genome shotgun (WGS) entry which is preliminary data.</text>
</comment>
<dbReference type="Gene3D" id="3.40.50.720">
    <property type="entry name" value="NAD(P)-binding Rossmann-like Domain"/>
    <property type="match status" value="1"/>
</dbReference>
<dbReference type="RefSeq" id="WP_075081019.1">
    <property type="nucleotide sequence ID" value="NZ_BDCO01000003.1"/>
</dbReference>
<dbReference type="PANTHER" id="PTHR43669">
    <property type="entry name" value="5-KETO-D-GLUCONATE 5-REDUCTASE"/>
    <property type="match status" value="1"/>
</dbReference>
<dbReference type="EMBL" id="BDCO01000003">
    <property type="protein sequence ID" value="GAT35184.1"/>
    <property type="molecule type" value="Genomic_DNA"/>
</dbReference>
<dbReference type="PRINTS" id="PR00081">
    <property type="entry name" value="GDHRDH"/>
</dbReference>
<evidence type="ECO:0000313" key="3">
    <source>
        <dbReference type="EMBL" id="GAT35184.1"/>
    </source>
</evidence>
<dbReference type="InterPro" id="IPR036291">
    <property type="entry name" value="NAD(P)-bd_dom_sf"/>
</dbReference>
<dbReference type="SUPFAM" id="SSF51735">
    <property type="entry name" value="NAD(P)-binding Rossmann-fold domains"/>
    <property type="match status" value="1"/>
</dbReference>
<comment type="similarity">
    <text evidence="1">Belongs to the short-chain dehydrogenases/reductases (SDR) family.</text>
</comment>